<proteinExistence type="predicted"/>
<reference evidence="1 2" key="1">
    <citation type="submission" date="2020-06" db="EMBL/GenBank/DDBJ databases">
        <title>High-quality draft genome of sulfate reducer Desulfobacter latus type strain AcrS2 isolated from marine sediment.</title>
        <authorList>
            <person name="Hoppe M."/>
            <person name="Larsen C.K."/>
            <person name="Marshall I.P.G."/>
            <person name="Schramm A."/>
            <person name="Marietou A.G."/>
        </authorList>
    </citation>
    <scope>NUCLEOTIDE SEQUENCE [LARGE SCALE GENOMIC DNA]</scope>
    <source>
        <strain evidence="1 2">AcRS2</strain>
    </source>
</reference>
<gene>
    <name evidence="1" type="ORF">HXW94_16255</name>
</gene>
<evidence type="ECO:0000313" key="1">
    <source>
        <dbReference type="EMBL" id="NWH06516.1"/>
    </source>
</evidence>
<name>A0A850TG96_9BACT</name>
<evidence type="ECO:0008006" key="3">
    <source>
        <dbReference type="Google" id="ProtNLM"/>
    </source>
</evidence>
<comment type="caution">
    <text evidence="1">The sequence shown here is derived from an EMBL/GenBank/DDBJ whole genome shotgun (WGS) entry which is preliminary data.</text>
</comment>
<sequence>MAVKRKRTLEQKICYRIKRAKESTFIPKDFSDLSGRDQVLRALRNLIAKNLIIRVGQGVYTRARISSISRRPVPEENLRAIAITALEKSGVTVLPTQYEREYNQGRTTQVPTGMVVGVNKRVKKKIGFNGRFIKYEKVSQPRTD</sequence>
<dbReference type="AlphaFoldDB" id="A0A850TG96"/>
<protein>
    <recommendedName>
        <fullName evidence="3">S-adenosylhomocysteine hydrolase</fullName>
    </recommendedName>
</protein>
<dbReference type="RefSeq" id="WP_178367970.1">
    <property type="nucleotide sequence ID" value="NZ_JACADJ010000082.1"/>
</dbReference>
<dbReference type="Proteomes" id="UP000553343">
    <property type="component" value="Unassembled WGS sequence"/>
</dbReference>
<keyword evidence="2" id="KW-1185">Reference proteome</keyword>
<dbReference type="Pfam" id="PF19570">
    <property type="entry name" value="DUF6088"/>
    <property type="match status" value="1"/>
</dbReference>
<accession>A0A850TG96</accession>
<dbReference type="EMBL" id="JACADJ010000082">
    <property type="protein sequence ID" value="NWH06516.1"/>
    <property type="molecule type" value="Genomic_DNA"/>
</dbReference>
<evidence type="ECO:0000313" key="2">
    <source>
        <dbReference type="Proteomes" id="UP000553343"/>
    </source>
</evidence>
<dbReference type="InterPro" id="IPR045738">
    <property type="entry name" value="DUF6088"/>
</dbReference>
<organism evidence="1 2">
    <name type="scientific">Desulfobacter latus</name>
    <dbReference type="NCBI Taxonomy" id="2292"/>
    <lineage>
        <taxon>Bacteria</taxon>
        <taxon>Pseudomonadati</taxon>
        <taxon>Thermodesulfobacteriota</taxon>
        <taxon>Desulfobacteria</taxon>
        <taxon>Desulfobacterales</taxon>
        <taxon>Desulfobacteraceae</taxon>
        <taxon>Desulfobacter</taxon>
    </lineage>
</organism>